<feature type="binding site" evidence="4">
    <location>
        <position position="245"/>
    </location>
    <ligand>
        <name>substrate</name>
    </ligand>
</feature>
<keyword evidence="11" id="KW-1185">Reference proteome</keyword>
<dbReference type="RefSeq" id="WP_106004398.1">
    <property type="nucleotide sequence ID" value="NZ_CP136419.1"/>
</dbReference>
<protein>
    <submittedName>
        <fullName evidence="10">1,4-alpha-glucan branching enzyme</fullName>
        <ecNumber evidence="10">2.4.1.18</ecNumber>
    </submittedName>
</protein>
<dbReference type="SUPFAM" id="SSF88688">
    <property type="entry name" value="Families 57/38 glycoside transferase middle domain"/>
    <property type="match status" value="1"/>
</dbReference>
<dbReference type="Pfam" id="PF13439">
    <property type="entry name" value="Glyco_transf_4"/>
    <property type="match status" value="1"/>
</dbReference>
<evidence type="ECO:0000256" key="4">
    <source>
        <dbReference type="PIRSR" id="PIRSR640042-2"/>
    </source>
</evidence>
<feature type="domain" description="Glycosyl transferase family 1" evidence="6">
    <location>
        <begin position="732"/>
        <end position="892"/>
    </location>
</feature>
<evidence type="ECO:0000256" key="3">
    <source>
        <dbReference type="PIRSR" id="PIRSR640042-1"/>
    </source>
</evidence>
<evidence type="ECO:0000259" key="6">
    <source>
        <dbReference type="Pfam" id="PF00534"/>
    </source>
</evidence>
<dbReference type="InterPro" id="IPR001296">
    <property type="entry name" value="Glyco_trans_1"/>
</dbReference>
<dbReference type="Gene3D" id="1.20.1430.10">
    <property type="entry name" value="Families 57/38 glycoside transferase, middle domain"/>
    <property type="match status" value="1"/>
</dbReference>
<dbReference type="Pfam" id="PF09210">
    <property type="entry name" value="BE_C"/>
    <property type="match status" value="1"/>
</dbReference>
<dbReference type="PANTHER" id="PTHR41695">
    <property type="entry name" value="1,4-ALPHA-GLUCAN BRANCHING ENZYME RV3031-RELATED"/>
    <property type="match status" value="1"/>
</dbReference>
<dbReference type="InterPro" id="IPR028995">
    <property type="entry name" value="Glyco_hydro_57/38_cen_sf"/>
</dbReference>
<dbReference type="CDD" id="cd10792">
    <property type="entry name" value="GH57N_AmyC_like"/>
    <property type="match status" value="1"/>
</dbReference>
<dbReference type="OrthoDB" id="9803279at2"/>
<dbReference type="InterPro" id="IPR015293">
    <property type="entry name" value="BE_C"/>
</dbReference>
<keyword evidence="10" id="KW-0328">Glycosyltransferase</keyword>
<dbReference type="InterPro" id="IPR040042">
    <property type="entry name" value="Branching_enz_MT3115-like"/>
</dbReference>
<dbReference type="Gene3D" id="3.40.50.2000">
    <property type="entry name" value="Glycogen Phosphorylase B"/>
    <property type="match status" value="2"/>
</dbReference>
<evidence type="ECO:0000259" key="7">
    <source>
        <dbReference type="Pfam" id="PF03065"/>
    </source>
</evidence>
<name>A0A2T0AW88_9FIRM</name>
<reference evidence="10 11" key="1">
    <citation type="submission" date="2018-03" db="EMBL/GenBank/DDBJ databases">
        <title>Genome sequence of Moorella humiferrea DSM 23265.</title>
        <authorList>
            <person name="Poehlein A."/>
            <person name="Daniel R."/>
        </authorList>
    </citation>
    <scope>NUCLEOTIDE SEQUENCE [LARGE SCALE GENOMIC DNA]</scope>
    <source>
        <strain evidence="10 11">DSM 23265</strain>
    </source>
</reference>
<feature type="active site" description="Proton donor" evidence="3">
    <location>
        <position position="353"/>
    </location>
</feature>
<organism evidence="10 11">
    <name type="scientific">Neomoorella humiferrea</name>
    <dbReference type="NCBI Taxonomy" id="676965"/>
    <lineage>
        <taxon>Bacteria</taxon>
        <taxon>Bacillati</taxon>
        <taxon>Bacillota</taxon>
        <taxon>Clostridia</taxon>
        <taxon>Neomoorellales</taxon>
        <taxon>Neomoorellaceae</taxon>
        <taxon>Neomoorella</taxon>
    </lineage>
</organism>
<comment type="similarity">
    <text evidence="1 5">Belongs to the glycosyl hydrolase 57 family.</text>
</comment>
<dbReference type="GO" id="GO:0003844">
    <property type="term" value="F:1,4-alpha-glucan branching enzyme activity"/>
    <property type="evidence" value="ECO:0007669"/>
    <property type="project" value="UniProtKB-EC"/>
</dbReference>
<dbReference type="Pfam" id="PF03065">
    <property type="entry name" value="Glyco_hydro_57"/>
    <property type="match status" value="1"/>
</dbReference>
<sequence>MALSPQAAHGYLALFLHAHLPYLPAGKRGTGLEEKWLYEALTESYLPLLLKWETLAGEGVDFSLTLSLSPTLIAMLGEKERQERYALYLEGLKELALKELERTAGDPHFQPLAEFYYQRLQEVAAAFNKYGGDLLTPLKRLRDRGHLEIVTTCATHGYLPLMLTREARYAQIKIALDFFAAHMGWTPGGFWLPECGYAPGLEKLLARAGIKYFIVAAHGMVNAVPEPPAAVYAPVKVGGVACFGRDWETSHQVWSRTEGYPGDPVYREFYRDIGYDLDFHYLAPYLIGGVRGDTGFKYYRITGRTEVKEPYDYRAARTRAAEHARDFMAKRERQVLAWAGAAGGAPIVVAPYDAELFGHWWFEGPDWLEDVLRLAAAGGTMRLTTLAAYLENHPPVQEIKMGPSSWGEGGYNRVWLNELNDWIYPPLHRAEKAMVAMASNPPPRDALGERALRQAARELLLAQSSDWPFILTNRTVVDYARRRLKTHLANFFRLYRDYREGKINEVFLSRLEARHGLFPHLDYSLYRQGHYPNHVAPVVVMLSWEYPPHHVGGLGIHVRDLAEALVKRGCPVHVLTPGPGGRRAAEVRKGVYLHYLPFSFKPETFEDFLYWVLEFNIAAAARANGLRNHLPPGGVIIHAHDWLAAWAGRELREAWGVPLVCTIHATEYGRNRGLHNDCQRTIHEIERELAAAADRIICCSRYMAAEVQSLFKQPAGKIKVIPNAVRPVQVQPVAGDRQVILYVGRLVIEKGVQVLIAAFARLLKFYPRAELIIAGRGPYEGELIALAVNLGIGGKVRFLGFVTEEERNKLLGQSTVAVFPSLYEPFGIVALEAMSAGVPVIVSRTGGLAEIVEDGVTGLAFTPGDPDDLLRCLLAVLSNPGRAQKLSRHARAKVAQDYTWDAVAEETLALYKEMMQCAPTTTS</sequence>
<feature type="domain" description="1,4-alpha-glucan branching enzyme C-terminal" evidence="8">
    <location>
        <begin position="427"/>
        <end position="526"/>
    </location>
</feature>
<dbReference type="CDD" id="cd03801">
    <property type="entry name" value="GT4_PimA-like"/>
    <property type="match status" value="1"/>
</dbReference>
<feature type="domain" description="Glycoside hydrolase family 57 N-terminal" evidence="7">
    <location>
        <begin position="13"/>
        <end position="255"/>
    </location>
</feature>
<proteinExistence type="inferred from homology"/>
<dbReference type="AlphaFoldDB" id="A0A2T0AW88"/>
<comment type="caution">
    <text evidence="10">The sequence shown here is derived from an EMBL/GenBank/DDBJ whole genome shotgun (WGS) entry which is preliminary data.</text>
</comment>
<evidence type="ECO:0000256" key="5">
    <source>
        <dbReference type="RuleBase" id="RU361196"/>
    </source>
</evidence>
<dbReference type="InterPro" id="IPR037090">
    <property type="entry name" value="57_glycoside_trans_central"/>
</dbReference>
<feature type="binding site" evidence="4">
    <location>
        <position position="262"/>
    </location>
    <ligand>
        <name>substrate</name>
    </ligand>
</feature>
<dbReference type="Pfam" id="PF00534">
    <property type="entry name" value="Glycos_transf_1"/>
    <property type="match status" value="1"/>
</dbReference>
<evidence type="ECO:0000256" key="2">
    <source>
        <dbReference type="ARBA" id="ARBA00023277"/>
    </source>
</evidence>
<keyword evidence="10" id="KW-0808">Transferase</keyword>
<dbReference type="GO" id="GO:0030979">
    <property type="term" value="P:alpha-glucan biosynthetic process"/>
    <property type="evidence" value="ECO:0007669"/>
    <property type="project" value="InterPro"/>
</dbReference>
<accession>A0A2T0AW88</accession>
<evidence type="ECO:0000313" key="10">
    <source>
        <dbReference type="EMBL" id="PRR74857.1"/>
    </source>
</evidence>
<evidence type="ECO:0000259" key="8">
    <source>
        <dbReference type="Pfam" id="PF09210"/>
    </source>
</evidence>
<feature type="active site" description="Nucleophile" evidence="3">
    <location>
        <position position="194"/>
    </location>
</feature>
<feature type="domain" description="Glycosyltransferase subfamily 4-like N-terminal" evidence="9">
    <location>
        <begin position="551"/>
        <end position="726"/>
    </location>
</feature>
<evidence type="ECO:0000256" key="1">
    <source>
        <dbReference type="ARBA" id="ARBA00006821"/>
    </source>
</evidence>
<feature type="binding site" evidence="4">
    <location>
        <position position="466"/>
    </location>
    <ligand>
        <name>substrate</name>
    </ligand>
</feature>
<dbReference type="EMBL" id="PVXM01000006">
    <property type="protein sequence ID" value="PRR74857.1"/>
    <property type="molecule type" value="Genomic_DNA"/>
</dbReference>
<gene>
    <name evidence="10" type="ORF">MOHU_03550</name>
</gene>
<dbReference type="Proteomes" id="UP000238415">
    <property type="component" value="Unassembled WGS sequence"/>
</dbReference>
<evidence type="ECO:0000313" key="11">
    <source>
        <dbReference type="Proteomes" id="UP000238415"/>
    </source>
</evidence>
<evidence type="ECO:0000259" key="9">
    <source>
        <dbReference type="Pfam" id="PF13439"/>
    </source>
</evidence>
<dbReference type="EC" id="2.4.1.18" evidence="10"/>
<dbReference type="InterPro" id="IPR004300">
    <property type="entry name" value="Glyco_hydro_57_N"/>
</dbReference>
<dbReference type="SUPFAM" id="SSF88713">
    <property type="entry name" value="Glycoside hydrolase/deacetylase"/>
    <property type="match status" value="1"/>
</dbReference>
<dbReference type="InterPro" id="IPR028098">
    <property type="entry name" value="Glyco_trans_4-like_N"/>
</dbReference>
<dbReference type="Gene3D" id="3.20.110.10">
    <property type="entry name" value="Glycoside hydrolase 38, N terminal domain"/>
    <property type="match status" value="1"/>
</dbReference>
<dbReference type="InterPro" id="IPR011330">
    <property type="entry name" value="Glyco_hydro/deAcase_b/a-brl"/>
</dbReference>
<dbReference type="InterPro" id="IPR027291">
    <property type="entry name" value="Glyco_hydro_38_N_sf"/>
</dbReference>
<feature type="binding site" evidence="4">
    <location>
        <position position="406"/>
    </location>
    <ligand>
        <name>substrate</name>
    </ligand>
</feature>
<dbReference type="GO" id="GO:0005576">
    <property type="term" value="C:extracellular region"/>
    <property type="evidence" value="ECO:0007669"/>
    <property type="project" value="TreeGrafter"/>
</dbReference>
<dbReference type="PANTHER" id="PTHR41695:SF1">
    <property type="entry name" value="1,4-ALPHA-GLUCAN BRANCHING ENZYME TK1436"/>
    <property type="match status" value="1"/>
</dbReference>
<keyword evidence="2 5" id="KW-0119">Carbohydrate metabolism</keyword>
<dbReference type="SUPFAM" id="SSF53756">
    <property type="entry name" value="UDP-Glycosyltransferase/glycogen phosphorylase"/>
    <property type="match status" value="1"/>
</dbReference>